<dbReference type="STRING" id="249189.RV04_GL000766"/>
<evidence type="ECO:0000313" key="3">
    <source>
        <dbReference type="EMBL" id="OJG42707.1"/>
    </source>
</evidence>
<name>A0A1L8TEM6_9ENTE</name>
<dbReference type="EMBL" id="JXKQ01000017">
    <property type="protein sequence ID" value="OJG42707.1"/>
    <property type="molecule type" value="Genomic_DNA"/>
</dbReference>
<dbReference type="AlphaFoldDB" id="A0A1L8TEM6"/>
<dbReference type="InterPro" id="IPR009636">
    <property type="entry name" value="SCAF"/>
</dbReference>
<feature type="coiled-coil region" evidence="1">
    <location>
        <begin position="27"/>
        <end position="85"/>
    </location>
</feature>
<feature type="region of interest" description="Disordered" evidence="2">
    <location>
        <begin position="148"/>
        <end position="174"/>
    </location>
</feature>
<sequence>MKREDLKALGLDDEKIGSIMALHGQTVNELNGKLTGAQQEVEQFKTQLANNQTELDSLKESAQGNEDLTKQLTELQAAFDTSKAESATKIAELQKQSAIDLAITQSGARNVKAVKALLDSSSLELTDNGEVKGLDKALETVRSENDYLFQGAPKPPQFVNPNNPNPNGQEDKSILEKIQERLGE</sequence>
<keyword evidence="1" id="KW-0175">Coiled coil</keyword>
<protein>
    <recommendedName>
        <fullName evidence="5">Capsid protein</fullName>
    </recommendedName>
</protein>
<gene>
    <name evidence="3" type="ORF">RV04_GL000766</name>
</gene>
<proteinExistence type="predicted"/>
<evidence type="ECO:0000313" key="4">
    <source>
        <dbReference type="Proteomes" id="UP000182077"/>
    </source>
</evidence>
<reference evidence="3 4" key="1">
    <citation type="submission" date="2014-12" db="EMBL/GenBank/DDBJ databases">
        <title>Draft genome sequences of 29 type strains of Enterococci.</title>
        <authorList>
            <person name="Zhong Z."/>
            <person name="Sun Z."/>
            <person name="Liu W."/>
            <person name="Zhang W."/>
            <person name="Zhang H."/>
        </authorList>
    </citation>
    <scope>NUCLEOTIDE SEQUENCE [LARGE SCALE GENOMIC DNA]</scope>
    <source>
        <strain evidence="3 4">DSM 17122</strain>
    </source>
</reference>
<dbReference type="Pfam" id="PF06810">
    <property type="entry name" value="Phage_scaffold"/>
    <property type="match status" value="1"/>
</dbReference>
<dbReference type="Proteomes" id="UP000182077">
    <property type="component" value="Unassembled WGS sequence"/>
</dbReference>
<evidence type="ECO:0000256" key="1">
    <source>
        <dbReference type="SAM" id="Coils"/>
    </source>
</evidence>
<dbReference type="OrthoDB" id="2365850at2"/>
<accession>A0A1L8TEM6</accession>
<evidence type="ECO:0000256" key="2">
    <source>
        <dbReference type="SAM" id="MobiDB-lite"/>
    </source>
</evidence>
<evidence type="ECO:0008006" key="5">
    <source>
        <dbReference type="Google" id="ProtNLM"/>
    </source>
</evidence>
<dbReference type="RefSeq" id="WP_071858711.1">
    <property type="nucleotide sequence ID" value="NZ_JBHSHK010000008.1"/>
</dbReference>
<keyword evidence="4" id="KW-1185">Reference proteome</keyword>
<comment type="caution">
    <text evidence="3">The sequence shown here is derived from an EMBL/GenBank/DDBJ whole genome shotgun (WGS) entry which is preliminary data.</text>
</comment>
<organism evidence="3 4">
    <name type="scientific">Enterococcus hermanniensis</name>
    <dbReference type="NCBI Taxonomy" id="249189"/>
    <lineage>
        <taxon>Bacteria</taxon>
        <taxon>Bacillati</taxon>
        <taxon>Bacillota</taxon>
        <taxon>Bacilli</taxon>
        <taxon>Lactobacillales</taxon>
        <taxon>Enterococcaceae</taxon>
        <taxon>Enterococcus</taxon>
    </lineage>
</organism>